<keyword evidence="4" id="KW-1185">Reference proteome</keyword>
<keyword evidence="2" id="KW-0472">Membrane</keyword>
<accession>A0AAD7RMP0</accession>
<evidence type="ECO:0000256" key="1">
    <source>
        <dbReference type="SAM" id="MobiDB-lite"/>
    </source>
</evidence>
<evidence type="ECO:0000313" key="3">
    <source>
        <dbReference type="EMBL" id="KAJ8387106.1"/>
    </source>
</evidence>
<dbReference type="AlphaFoldDB" id="A0AAD7RMP0"/>
<proteinExistence type="predicted"/>
<feature type="compositionally biased region" description="Low complexity" evidence="1">
    <location>
        <begin position="247"/>
        <end position="264"/>
    </location>
</feature>
<dbReference type="PANTHER" id="PTHR13020">
    <property type="entry name" value="TRINUCLEOTIDE REPEAT-CONTAINING GENE 6"/>
    <property type="match status" value="1"/>
</dbReference>
<dbReference type="GO" id="GO:0035195">
    <property type="term" value="P:miRNA-mediated post-transcriptional gene silencing"/>
    <property type="evidence" value="ECO:0007669"/>
    <property type="project" value="TreeGrafter"/>
</dbReference>
<dbReference type="Proteomes" id="UP001221898">
    <property type="component" value="Unassembled WGS sequence"/>
</dbReference>
<name>A0AAD7RMP0_9TELE</name>
<feature type="compositionally biased region" description="Polar residues" evidence="1">
    <location>
        <begin position="360"/>
        <end position="370"/>
    </location>
</feature>
<keyword evidence="2" id="KW-1133">Transmembrane helix</keyword>
<protein>
    <submittedName>
        <fullName evidence="3">Uncharacterized protein</fullName>
    </submittedName>
</protein>
<dbReference type="InterPro" id="IPR052068">
    <property type="entry name" value="GW182_domain"/>
</dbReference>
<feature type="region of interest" description="Disordered" evidence="1">
    <location>
        <begin position="385"/>
        <end position="532"/>
    </location>
</feature>
<organism evidence="3 4">
    <name type="scientific">Aldrovandia affinis</name>
    <dbReference type="NCBI Taxonomy" id="143900"/>
    <lineage>
        <taxon>Eukaryota</taxon>
        <taxon>Metazoa</taxon>
        <taxon>Chordata</taxon>
        <taxon>Craniata</taxon>
        <taxon>Vertebrata</taxon>
        <taxon>Euteleostomi</taxon>
        <taxon>Actinopterygii</taxon>
        <taxon>Neopterygii</taxon>
        <taxon>Teleostei</taxon>
        <taxon>Notacanthiformes</taxon>
        <taxon>Halosauridae</taxon>
        <taxon>Aldrovandia</taxon>
    </lineage>
</organism>
<dbReference type="GO" id="GO:0005654">
    <property type="term" value="C:nucleoplasm"/>
    <property type="evidence" value="ECO:0007669"/>
    <property type="project" value="TreeGrafter"/>
</dbReference>
<feature type="region of interest" description="Disordered" evidence="1">
    <location>
        <begin position="617"/>
        <end position="679"/>
    </location>
</feature>
<evidence type="ECO:0000256" key="2">
    <source>
        <dbReference type="SAM" id="Phobius"/>
    </source>
</evidence>
<evidence type="ECO:0000313" key="4">
    <source>
        <dbReference type="Proteomes" id="UP001221898"/>
    </source>
</evidence>
<feature type="compositionally biased region" description="Low complexity" evidence="1">
    <location>
        <begin position="463"/>
        <end position="487"/>
    </location>
</feature>
<sequence length="679" mass="70791">MSELEDKKTHQRTRSETERGTPCENNDKVIKSIRKSVRVRCEDCFLSVVIPQLAAPHAEQEVASRRPQRAGHRFEPLAAGSDWNSRSPGPIGGVRNAERARAVSRPQAPPPRPARTRHRRANQPLTSQPASRHPRRSSPSTAPGGAVQASEGPLPDHATLTHAHPPRYGPHSGLEPCLGKFTARYLFLKTMEEMDLQQGDDSQVLAQGQKLLRRPLAAILQGLSRCRLAQRFAQADLNHSGLGPQYESSPWSSGSPGSDSEGGWAKALADRHDQDTAWTSRAGSDPELGSESTDSASSSGSERNLNTAASGGASEDYTQEKNGHAARLSANGGAPRGPWGACPGPAENAGSWGGAAALGPSSNGGANPSTLNLDANIGAWPVLPNTGSSSSSSSSSSSGVGSPWSAVGQTPGCQSDNSKPGLSATSWGETQTQAQPQPQPQPQPEANGTSKPPPSGQPQNLNTETNGPNHTTATTTNASTSSLPNSTGLAQTGSWLQVAPVPNGNGEGASAGGWAVTNHPPGDQRPAPAAGATLRRWQRDGGSGQGLGGRGGGAGAGACPLFLLAELFPVCLGRDGPGWDPAPLGEARRLVFIVLVLLLLFVFLVFGQGAHHHHHHHCCSGFRGVDRPAQPQPARGRRREGGGQLALAGGRRPWRREIGSLPDDGGDDSDGGHGNNSDR</sequence>
<gene>
    <name evidence="3" type="ORF">AAFF_G00160460</name>
</gene>
<feature type="transmembrane region" description="Helical" evidence="2">
    <location>
        <begin position="590"/>
        <end position="607"/>
    </location>
</feature>
<feature type="region of interest" description="Disordered" evidence="1">
    <location>
        <begin position="56"/>
        <end position="174"/>
    </location>
</feature>
<dbReference type="PANTHER" id="PTHR13020:SF25">
    <property type="entry name" value="PROTEIN GAWKY"/>
    <property type="match status" value="1"/>
</dbReference>
<feature type="compositionally biased region" description="Polar residues" evidence="1">
    <location>
        <begin position="407"/>
        <end position="428"/>
    </location>
</feature>
<feature type="compositionally biased region" description="Low complexity" evidence="1">
    <location>
        <begin position="290"/>
        <end position="301"/>
    </location>
</feature>
<dbReference type="GO" id="GO:0060213">
    <property type="term" value="P:positive regulation of nuclear-transcribed mRNA poly(A) tail shortening"/>
    <property type="evidence" value="ECO:0007669"/>
    <property type="project" value="TreeGrafter"/>
</dbReference>
<feature type="compositionally biased region" description="Low complexity" evidence="1">
    <location>
        <begin position="387"/>
        <end position="402"/>
    </location>
</feature>
<feature type="region of interest" description="Disordered" evidence="1">
    <location>
        <begin position="239"/>
        <end position="370"/>
    </location>
</feature>
<keyword evidence="2" id="KW-0812">Transmembrane</keyword>
<reference evidence="3" key="1">
    <citation type="journal article" date="2023" name="Science">
        <title>Genome structures resolve the early diversification of teleost fishes.</title>
        <authorList>
            <person name="Parey E."/>
            <person name="Louis A."/>
            <person name="Montfort J."/>
            <person name="Bouchez O."/>
            <person name="Roques C."/>
            <person name="Iampietro C."/>
            <person name="Lluch J."/>
            <person name="Castinel A."/>
            <person name="Donnadieu C."/>
            <person name="Desvignes T."/>
            <person name="Floi Bucao C."/>
            <person name="Jouanno E."/>
            <person name="Wen M."/>
            <person name="Mejri S."/>
            <person name="Dirks R."/>
            <person name="Jansen H."/>
            <person name="Henkel C."/>
            <person name="Chen W.J."/>
            <person name="Zahm M."/>
            <person name="Cabau C."/>
            <person name="Klopp C."/>
            <person name="Thompson A.W."/>
            <person name="Robinson-Rechavi M."/>
            <person name="Braasch I."/>
            <person name="Lecointre G."/>
            <person name="Bobe J."/>
            <person name="Postlethwait J.H."/>
            <person name="Berthelot C."/>
            <person name="Roest Crollius H."/>
            <person name="Guiguen Y."/>
        </authorList>
    </citation>
    <scope>NUCLEOTIDE SEQUENCE</scope>
    <source>
        <strain evidence="3">NC1722</strain>
    </source>
</reference>
<dbReference type="EMBL" id="JAINUG010000217">
    <property type="protein sequence ID" value="KAJ8387106.1"/>
    <property type="molecule type" value="Genomic_DNA"/>
</dbReference>
<feature type="region of interest" description="Disordered" evidence="1">
    <location>
        <begin position="1"/>
        <end position="26"/>
    </location>
</feature>
<dbReference type="GO" id="GO:0000932">
    <property type="term" value="C:P-body"/>
    <property type="evidence" value="ECO:0007669"/>
    <property type="project" value="TreeGrafter"/>
</dbReference>
<comment type="caution">
    <text evidence="3">The sequence shown here is derived from an EMBL/GenBank/DDBJ whole genome shotgun (WGS) entry which is preliminary data.</text>
</comment>